<evidence type="ECO:0000256" key="5">
    <source>
        <dbReference type="ARBA" id="ARBA00022989"/>
    </source>
</evidence>
<comment type="caution">
    <text evidence="9">The sequence shown here is derived from an EMBL/GenBank/DDBJ whole genome shotgun (WGS) entry which is preliminary data.</text>
</comment>
<keyword evidence="10" id="KW-1185">Reference proteome</keyword>
<dbReference type="Proteomes" id="UP001233360">
    <property type="component" value="Unassembled WGS sequence"/>
</dbReference>
<reference evidence="9 10" key="1">
    <citation type="submission" date="2023-07" db="EMBL/GenBank/DDBJ databases">
        <title>Functional and genomic diversity of the sorghum phyllosphere microbiome.</title>
        <authorList>
            <person name="Shade A."/>
        </authorList>
    </citation>
    <scope>NUCLEOTIDE SEQUENCE [LARGE SCALE GENOMIC DNA]</scope>
    <source>
        <strain evidence="9 10">SORGH_AS_0887</strain>
    </source>
</reference>
<keyword evidence="6 7" id="KW-0472">Membrane</keyword>
<evidence type="ECO:0000256" key="7">
    <source>
        <dbReference type="SAM" id="Phobius"/>
    </source>
</evidence>
<keyword evidence="4 9" id="KW-0378">Hydrolase</keyword>
<evidence type="ECO:0000256" key="2">
    <source>
        <dbReference type="ARBA" id="ARBA00009045"/>
    </source>
</evidence>
<feature type="transmembrane region" description="Helical" evidence="7">
    <location>
        <begin position="231"/>
        <end position="251"/>
    </location>
</feature>
<organism evidence="9 10">
    <name type="scientific">Acinetobacter baylyi</name>
    <dbReference type="NCBI Taxonomy" id="202950"/>
    <lineage>
        <taxon>Bacteria</taxon>
        <taxon>Pseudomonadati</taxon>
        <taxon>Pseudomonadota</taxon>
        <taxon>Gammaproteobacteria</taxon>
        <taxon>Moraxellales</taxon>
        <taxon>Moraxellaceae</taxon>
        <taxon>Acinetobacter</taxon>
    </lineage>
</organism>
<proteinExistence type="inferred from homology"/>
<name>A0ABU0UUF8_ACIBI</name>
<dbReference type="EMBL" id="JAUTBK010000002">
    <property type="protein sequence ID" value="MDQ1208195.1"/>
    <property type="molecule type" value="Genomic_DNA"/>
</dbReference>
<feature type="transmembrane region" description="Helical" evidence="7">
    <location>
        <begin position="184"/>
        <end position="202"/>
    </location>
</feature>
<feature type="transmembrane region" description="Helical" evidence="7">
    <location>
        <begin position="145"/>
        <end position="172"/>
    </location>
</feature>
<evidence type="ECO:0000313" key="10">
    <source>
        <dbReference type="Proteomes" id="UP001233360"/>
    </source>
</evidence>
<evidence type="ECO:0000259" key="8">
    <source>
        <dbReference type="Pfam" id="PF01694"/>
    </source>
</evidence>
<evidence type="ECO:0000313" key="9">
    <source>
        <dbReference type="EMBL" id="MDQ1208195.1"/>
    </source>
</evidence>
<evidence type="ECO:0000256" key="4">
    <source>
        <dbReference type="ARBA" id="ARBA00022801"/>
    </source>
</evidence>
<dbReference type="RefSeq" id="WP_011182211.1">
    <property type="nucleotide sequence ID" value="NZ_BCMA01000004.1"/>
</dbReference>
<evidence type="ECO:0000256" key="3">
    <source>
        <dbReference type="ARBA" id="ARBA00022692"/>
    </source>
</evidence>
<gene>
    <name evidence="9" type="ORF">QE380_001118</name>
</gene>
<dbReference type="GeneID" id="45233502"/>
<dbReference type="InterPro" id="IPR050925">
    <property type="entry name" value="Rhomboid_protease_S54"/>
</dbReference>
<dbReference type="PANTHER" id="PTHR43731">
    <property type="entry name" value="RHOMBOID PROTEASE"/>
    <property type="match status" value="1"/>
</dbReference>
<protein>
    <submittedName>
        <fullName evidence="9">Rhomboid protease GluP</fullName>
        <ecNumber evidence="9">3.4.21.105</ecNumber>
    </submittedName>
</protein>
<dbReference type="GO" id="GO:0006508">
    <property type="term" value="P:proteolysis"/>
    <property type="evidence" value="ECO:0007669"/>
    <property type="project" value="UniProtKB-KW"/>
</dbReference>
<comment type="similarity">
    <text evidence="2">Belongs to the peptidase S54 family.</text>
</comment>
<feature type="transmembrane region" description="Helical" evidence="7">
    <location>
        <begin position="17"/>
        <end position="37"/>
    </location>
</feature>
<dbReference type="SUPFAM" id="SSF144091">
    <property type="entry name" value="Rhomboid-like"/>
    <property type="match status" value="1"/>
</dbReference>
<dbReference type="EC" id="3.4.21.105" evidence="9"/>
<evidence type="ECO:0000256" key="1">
    <source>
        <dbReference type="ARBA" id="ARBA00004141"/>
    </source>
</evidence>
<dbReference type="GO" id="GO:0008233">
    <property type="term" value="F:peptidase activity"/>
    <property type="evidence" value="ECO:0007669"/>
    <property type="project" value="UniProtKB-KW"/>
</dbReference>
<feature type="transmembrane region" description="Helical" evidence="7">
    <location>
        <begin position="103"/>
        <end position="125"/>
    </location>
</feature>
<feature type="domain" description="Peptidase S54 rhomboid" evidence="8">
    <location>
        <begin position="65"/>
        <end position="221"/>
    </location>
</feature>
<accession>A0ABU0UUF8</accession>
<dbReference type="InterPro" id="IPR022764">
    <property type="entry name" value="Peptidase_S54_rhomboid_dom"/>
</dbReference>
<feature type="transmembrane region" description="Helical" evidence="7">
    <location>
        <begin position="208"/>
        <end position="224"/>
    </location>
</feature>
<feature type="transmembrane region" description="Helical" evidence="7">
    <location>
        <begin position="69"/>
        <end position="91"/>
    </location>
</feature>
<dbReference type="PANTHER" id="PTHR43731:SF14">
    <property type="entry name" value="PRESENILIN-ASSOCIATED RHOMBOID-LIKE PROTEIN, MITOCHONDRIAL"/>
    <property type="match status" value="1"/>
</dbReference>
<evidence type="ECO:0000256" key="6">
    <source>
        <dbReference type="ARBA" id="ARBA00023136"/>
    </source>
</evidence>
<comment type="subcellular location">
    <subcellularLocation>
        <location evidence="1">Membrane</location>
        <topology evidence="1">Multi-pass membrane protein</topology>
    </subcellularLocation>
</comment>
<dbReference type="Gene3D" id="1.20.1540.10">
    <property type="entry name" value="Rhomboid-like"/>
    <property type="match status" value="1"/>
</dbReference>
<sequence>MSELTPPQINRKLDLHAWWMTAMLIAINVGLFVWQILHGVDASNPAPADAIRWGADFAPLTYLEQPQRLITSMFFHFGFVHLALNMWALYIFGSLAEQILGRFYFIGLYFLAGLMGSLLSGYMSIQDSYELLNHFNSIAGSQSSLIPHIAAGASGAVMGLGGALTILAFFPPLPLQRFILDKKALLIVMGINLAFGFMTIGINNSAHIGGMIMGAFLVFIWYLFQKMKAQMLGNLIGLVSGSLVCVVFYQYCISLLPPITPFWQMILSQMSQQLGR</sequence>
<keyword evidence="9" id="KW-0645">Protease</keyword>
<dbReference type="Pfam" id="PF01694">
    <property type="entry name" value="Rhomboid"/>
    <property type="match status" value="1"/>
</dbReference>
<keyword evidence="3 7" id="KW-0812">Transmembrane</keyword>
<dbReference type="InterPro" id="IPR035952">
    <property type="entry name" value="Rhomboid-like_sf"/>
</dbReference>
<keyword evidence="5 7" id="KW-1133">Transmembrane helix</keyword>